<gene>
    <name evidence="4" type="ORF">MNR06_03930</name>
</gene>
<keyword evidence="5" id="KW-1185">Reference proteome</keyword>
<dbReference type="PANTHER" id="PTHR43038:SF3">
    <property type="entry name" value="ABC TRANSPORTER G FAMILY MEMBER 20 ISOFORM X1"/>
    <property type="match status" value="1"/>
</dbReference>
<organism evidence="4 5">
    <name type="scientific">Bdellovibrio reynosensis</name>
    <dbReference type="NCBI Taxonomy" id="2835041"/>
    <lineage>
        <taxon>Bacteria</taxon>
        <taxon>Pseudomonadati</taxon>
        <taxon>Bdellovibrionota</taxon>
        <taxon>Bdellovibrionia</taxon>
        <taxon>Bdellovibrionales</taxon>
        <taxon>Pseudobdellovibrionaceae</taxon>
        <taxon>Bdellovibrio</taxon>
    </lineage>
</organism>
<sequence length="246" mass="27461">MNVVDVASLSVKFGDYFAVNKISFSVGQGEIFGFLGANGAGKTTTIRVLCGLLLPTEGQAQVCGFDVLKDAAKVKNCVGYMSQKFTLYDDLTVKENLEFTGALRKLDEEKLRLQKEKLLEFIRFKGDENSLVKNLPGGIKQQVSLIASVLHNPNIVFLDEPTAGVSPAYRQRFWSLIRVLAKEGKTVFVTTHYMDEAEQCERIALMRSGELIALDSPENLKRHSFPDKDPHKVTLEEVFIQQVEGR</sequence>
<dbReference type="PANTHER" id="PTHR43038">
    <property type="entry name" value="ATP-BINDING CASSETTE, SUB-FAMILY H, MEMBER 1"/>
    <property type="match status" value="1"/>
</dbReference>
<dbReference type="PROSITE" id="PS50893">
    <property type="entry name" value="ABC_TRANSPORTER_2"/>
    <property type="match status" value="1"/>
</dbReference>
<evidence type="ECO:0000259" key="3">
    <source>
        <dbReference type="PROSITE" id="PS50893"/>
    </source>
</evidence>
<accession>A0ABY4CDY9</accession>
<keyword evidence="2 4" id="KW-0067">ATP-binding</keyword>
<evidence type="ECO:0000256" key="2">
    <source>
        <dbReference type="ARBA" id="ARBA00022840"/>
    </source>
</evidence>
<reference evidence="4" key="1">
    <citation type="submission" date="2022-03" db="EMBL/GenBank/DDBJ databases">
        <title>Genome Identification and Characterization of new species Bdellovibrio reynosense LBG001 sp. nov. from a Mexico soil sample.</title>
        <authorList>
            <person name="Camilli A."/>
            <person name="Ajao Y."/>
            <person name="Guo X."/>
        </authorList>
    </citation>
    <scope>NUCLEOTIDE SEQUENCE</scope>
    <source>
        <strain evidence="4">LBG001</strain>
    </source>
</reference>
<dbReference type="RefSeq" id="WP_243538792.1">
    <property type="nucleotide sequence ID" value="NZ_CP093442.1"/>
</dbReference>
<proteinExistence type="predicted"/>
<dbReference type="Gene3D" id="3.40.50.300">
    <property type="entry name" value="P-loop containing nucleotide triphosphate hydrolases"/>
    <property type="match status" value="1"/>
</dbReference>
<dbReference type="EMBL" id="CP093442">
    <property type="protein sequence ID" value="UOF02102.1"/>
    <property type="molecule type" value="Genomic_DNA"/>
</dbReference>
<dbReference type="Pfam" id="PF00005">
    <property type="entry name" value="ABC_tran"/>
    <property type="match status" value="1"/>
</dbReference>
<evidence type="ECO:0000313" key="5">
    <source>
        <dbReference type="Proteomes" id="UP000830116"/>
    </source>
</evidence>
<dbReference type="Proteomes" id="UP000830116">
    <property type="component" value="Chromosome"/>
</dbReference>
<dbReference type="SMART" id="SM00382">
    <property type="entry name" value="AAA"/>
    <property type="match status" value="1"/>
</dbReference>
<dbReference type="InterPro" id="IPR003439">
    <property type="entry name" value="ABC_transporter-like_ATP-bd"/>
</dbReference>
<protein>
    <submittedName>
        <fullName evidence="4">ABC transporter ATP-binding protein</fullName>
    </submittedName>
</protein>
<evidence type="ECO:0000313" key="4">
    <source>
        <dbReference type="EMBL" id="UOF02102.1"/>
    </source>
</evidence>
<dbReference type="GO" id="GO:0005524">
    <property type="term" value="F:ATP binding"/>
    <property type="evidence" value="ECO:0007669"/>
    <property type="project" value="UniProtKB-KW"/>
</dbReference>
<dbReference type="SUPFAM" id="SSF52540">
    <property type="entry name" value="P-loop containing nucleoside triphosphate hydrolases"/>
    <property type="match status" value="1"/>
</dbReference>
<evidence type="ECO:0000256" key="1">
    <source>
        <dbReference type="ARBA" id="ARBA00022741"/>
    </source>
</evidence>
<feature type="domain" description="ABC transporter" evidence="3">
    <location>
        <begin position="1"/>
        <end position="233"/>
    </location>
</feature>
<dbReference type="InterPro" id="IPR027417">
    <property type="entry name" value="P-loop_NTPase"/>
</dbReference>
<keyword evidence="1" id="KW-0547">Nucleotide-binding</keyword>
<dbReference type="InterPro" id="IPR003593">
    <property type="entry name" value="AAA+_ATPase"/>
</dbReference>
<name>A0ABY4CDY9_9BACT</name>